<dbReference type="InterPro" id="IPR004033">
    <property type="entry name" value="UbiE/COQ5_MeTrFase"/>
</dbReference>
<evidence type="ECO:0000313" key="3">
    <source>
        <dbReference type="Proteomes" id="UP000294692"/>
    </source>
</evidence>
<dbReference type="GO" id="GO:0032259">
    <property type="term" value="P:methylation"/>
    <property type="evidence" value="ECO:0007669"/>
    <property type="project" value="UniProtKB-KW"/>
</dbReference>
<dbReference type="CDD" id="cd02440">
    <property type="entry name" value="AdoMet_MTases"/>
    <property type="match status" value="1"/>
</dbReference>
<dbReference type="Pfam" id="PF01209">
    <property type="entry name" value="Ubie_methyltran"/>
    <property type="match status" value="1"/>
</dbReference>
<dbReference type="SUPFAM" id="SSF53335">
    <property type="entry name" value="S-adenosyl-L-methionine-dependent methyltransferases"/>
    <property type="match status" value="1"/>
</dbReference>
<keyword evidence="2" id="KW-0489">Methyltransferase</keyword>
<dbReference type="PANTHER" id="PTHR43861:SF1">
    <property type="entry name" value="TRANS-ACONITATE 2-METHYLTRANSFERASE"/>
    <property type="match status" value="1"/>
</dbReference>
<sequence>MQQPLNPAEVYERYLSRPIADPWTRVLLELAVPKRGDRVLDLACGTGSVARQVAPIVGTTGTVVAVDINADMLKVGRTQHQPAGAPIEWRQGDATHLDLLDDNFDLIFCQQGLQFFPDRGASVREMRRLLRTHGTAVISVWQSLTRHPIHEALFTATARYLDVPFRDVDVAFSFSSAEKLYTLLRSANFTHVEVTTKAVSIQMPEPERFVEFSILGAATSIPKFASLDGATRSALVSEVTKETHAVVQSFMKGDSLRFPMEANIAIAR</sequence>
<accession>A0A4V2VS01</accession>
<dbReference type="PANTHER" id="PTHR43861">
    <property type="entry name" value="TRANS-ACONITATE 2-METHYLTRANSFERASE-RELATED"/>
    <property type="match status" value="1"/>
</dbReference>
<dbReference type="PROSITE" id="PS51608">
    <property type="entry name" value="SAM_MT_UBIE"/>
    <property type="match status" value="1"/>
</dbReference>
<evidence type="ECO:0000313" key="2">
    <source>
        <dbReference type="EMBL" id="TCV00440.1"/>
    </source>
</evidence>
<protein>
    <submittedName>
        <fullName evidence="2">UbiE/COQ5 methyltransferase-like protein</fullName>
    </submittedName>
</protein>
<dbReference type="Gene3D" id="3.40.50.150">
    <property type="entry name" value="Vaccinia Virus protein VP39"/>
    <property type="match status" value="1"/>
</dbReference>
<evidence type="ECO:0000256" key="1">
    <source>
        <dbReference type="ARBA" id="ARBA00022428"/>
    </source>
</evidence>
<name>A0A4V2VS01_9BURK</name>
<proteinExistence type="predicted"/>
<organism evidence="2 3">
    <name type="scientific">Paracandidimonas soli</name>
    <dbReference type="NCBI Taxonomy" id="1917182"/>
    <lineage>
        <taxon>Bacteria</taxon>
        <taxon>Pseudomonadati</taxon>
        <taxon>Pseudomonadota</taxon>
        <taxon>Betaproteobacteria</taxon>
        <taxon>Burkholderiales</taxon>
        <taxon>Alcaligenaceae</taxon>
        <taxon>Paracandidimonas</taxon>
    </lineage>
</organism>
<dbReference type="RefSeq" id="WP_243650786.1">
    <property type="nucleotide sequence ID" value="NZ_JBHRVM010000001.1"/>
</dbReference>
<dbReference type="GO" id="GO:0009234">
    <property type="term" value="P:menaquinone biosynthetic process"/>
    <property type="evidence" value="ECO:0007669"/>
    <property type="project" value="UniProtKB-KW"/>
</dbReference>
<dbReference type="EMBL" id="SMBX01000003">
    <property type="protein sequence ID" value="TCV00440.1"/>
    <property type="molecule type" value="Genomic_DNA"/>
</dbReference>
<dbReference type="Proteomes" id="UP000294692">
    <property type="component" value="Unassembled WGS sequence"/>
</dbReference>
<dbReference type="AlphaFoldDB" id="A0A4V2VS01"/>
<comment type="caution">
    <text evidence="2">The sequence shown here is derived from an EMBL/GenBank/DDBJ whole genome shotgun (WGS) entry which is preliminary data.</text>
</comment>
<reference evidence="2 3" key="1">
    <citation type="submission" date="2019-03" db="EMBL/GenBank/DDBJ databases">
        <title>Genomic Encyclopedia of Type Strains, Phase IV (KMG-IV): sequencing the most valuable type-strain genomes for metagenomic binning, comparative biology and taxonomic classification.</title>
        <authorList>
            <person name="Goeker M."/>
        </authorList>
    </citation>
    <scope>NUCLEOTIDE SEQUENCE [LARGE SCALE GENOMIC DNA]</scope>
    <source>
        <strain evidence="2 3">DSM 100048</strain>
    </source>
</reference>
<dbReference type="InterPro" id="IPR029063">
    <property type="entry name" value="SAM-dependent_MTases_sf"/>
</dbReference>
<keyword evidence="1" id="KW-0474">Menaquinone biosynthesis</keyword>
<keyword evidence="2" id="KW-0808">Transferase</keyword>
<gene>
    <name evidence="2" type="ORF">EV686_10320</name>
</gene>
<dbReference type="GO" id="GO:0008168">
    <property type="term" value="F:methyltransferase activity"/>
    <property type="evidence" value="ECO:0007669"/>
    <property type="project" value="UniProtKB-KW"/>
</dbReference>
<keyword evidence="3" id="KW-1185">Reference proteome</keyword>